<organism evidence="3 4">
    <name type="scientific">Segatella copri</name>
    <dbReference type="NCBI Taxonomy" id="165179"/>
    <lineage>
        <taxon>Bacteria</taxon>
        <taxon>Pseudomonadati</taxon>
        <taxon>Bacteroidota</taxon>
        <taxon>Bacteroidia</taxon>
        <taxon>Bacteroidales</taxon>
        <taxon>Prevotellaceae</taxon>
        <taxon>Segatella</taxon>
    </lineage>
</organism>
<evidence type="ECO:0000313" key="3">
    <source>
        <dbReference type="EMBL" id="RHK45362.1"/>
    </source>
</evidence>
<dbReference type="AlphaFoldDB" id="A0AA92V488"/>
<keyword evidence="1" id="KW-0812">Transmembrane</keyword>
<reference evidence="3 4" key="1">
    <citation type="submission" date="2018-08" db="EMBL/GenBank/DDBJ databases">
        <title>A genome reference for cultivated species of the human gut microbiota.</title>
        <authorList>
            <person name="Zou Y."/>
            <person name="Xue W."/>
            <person name="Luo G."/>
        </authorList>
    </citation>
    <scope>NUCLEOTIDE SEQUENCE [LARGE SCALE GENOMIC DNA]</scope>
    <source>
        <strain evidence="3 4">AF43-2</strain>
    </source>
</reference>
<evidence type="ECO:0000256" key="1">
    <source>
        <dbReference type="SAM" id="Phobius"/>
    </source>
</evidence>
<dbReference type="InterPro" id="IPR028921">
    <property type="entry name" value="NTF2_fold_dom"/>
</dbReference>
<name>A0AA92V488_9BACT</name>
<evidence type="ECO:0000313" key="4">
    <source>
        <dbReference type="Proteomes" id="UP000284562"/>
    </source>
</evidence>
<accession>A0AA92V488</accession>
<comment type="caution">
    <text evidence="3">The sequence shown here is derived from an EMBL/GenBank/DDBJ whole genome shotgun (WGS) entry which is preliminary data.</text>
</comment>
<feature type="domain" description="NTF2 fold" evidence="2">
    <location>
        <begin position="90"/>
        <end position="156"/>
    </location>
</feature>
<evidence type="ECO:0000259" key="2">
    <source>
        <dbReference type="Pfam" id="PF15631"/>
    </source>
</evidence>
<proteinExistence type="predicted"/>
<keyword evidence="1" id="KW-0472">Membrane</keyword>
<keyword evidence="1" id="KW-1133">Transmembrane helix</keyword>
<dbReference type="Proteomes" id="UP000284562">
    <property type="component" value="Unassembled WGS sequence"/>
</dbReference>
<dbReference type="PROSITE" id="PS51257">
    <property type="entry name" value="PROKAR_LIPOPROTEIN"/>
    <property type="match status" value="1"/>
</dbReference>
<gene>
    <name evidence="3" type="ORF">DW064_14980</name>
</gene>
<dbReference type="EMBL" id="QRNN01000106">
    <property type="protein sequence ID" value="RHK45362.1"/>
    <property type="molecule type" value="Genomic_DNA"/>
</dbReference>
<protein>
    <recommendedName>
        <fullName evidence="2">NTF2 fold domain-containing protein</fullName>
    </recommendedName>
</protein>
<dbReference type="Pfam" id="PF15631">
    <property type="entry name" value="Imm-NTF2-2"/>
    <property type="match status" value="1"/>
</dbReference>
<sequence length="156" mass="17877">MVEMEKIIKFFVACLFFIAGCFCNFLFVKYSSENKKSKKCIEYSFVGYYTDSLIPDNYRERLSGISYDNNADPYGVYNHKNGVISNYRLAGIIAKNVLSNIYGEKQINSELPLKISLINNRFWQIEGSLPPNMTGGTAIIVIKKDDGQIQYIRHTK</sequence>
<feature type="transmembrane region" description="Helical" evidence="1">
    <location>
        <begin position="6"/>
        <end position="28"/>
    </location>
</feature>